<evidence type="ECO:0000313" key="1">
    <source>
        <dbReference type="EMBL" id="GIM08719.1"/>
    </source>
</evidence>
<protein>
    <submittedName>
        <fullName evidence="1">Uncharacterized protein</fullName>
    </submittedName>
</protein>
<dbReference type="Proteomes" id="UP000722791">
    <property type="component" value="Unassembled WGS sequence"/>
</dbReference>
<dbReference type="AlphaFoldDB" id="A0A8J4GJY5"/>
<evidence type="ECO:0000313" key="2">
    <source>
        <dbReference type="Proteomes" id="UP000722791"/>
    </source>
</evidence>
<sequence>MEHVRRRHLAGLTGMDHWCPHSETLHLMGERTAARTTGVDDGGASLHVRPSGLRDEGGRPEMEARFQAEGLMSPMQGVVREQEAVGPRRAVGVEPVGSGGGWLHGRWKRRMSRSDCRCRRGRASFPLGAYLPHGSESHVGGYYGCVGQAGRCLGPIRGMGAVSILCGLLDASAYREPASC</sequence>
<gene>
    <name evidence="1" type="ORF">Vretimale_12716</name>
</gene>
<accession>A0A8J4GJY5</accession>
<name>A0A8J4GJY5_9CHLO</name>
<dbReference type="EMBL" id="BNCQ01000028">
    <property type="protein sequence ID" value="GIM08719.1"/>
    <property type="molecule type" value="Genomic_DNA"/>
</dbReference>
<organism evidence="1 2">
    <name type="scientific">Volvox reticuliferus</name>
    <dbReference type="NCBI Taxonomy" id="1737510"/>
    <lineage>
        <taxon>Eukaryota</taxon>
        <taxon>Viridiplantae</taxon>
        <taxon>Chlorophyta</taxon>
        <taxon>core chlorophytes</taxon>
        <taxon>Chlorophyceae</taxon>
        <taxon>CS clade</taxon>
        <taxon>Chlamydomonadales</taxon>
        <taxon>Volvocaceae</taxon>
        <taxon>Volvox</taxon>
    </lineage>
</organism>
<proteinExistence type="predicted"/>
<comment type="caution">
    <text evidence="1">The sequence shown here is derived from an EMBL/GenBank/DDBJ whole genome shotgun (WGS) entry which is preliminary data.</text>
</comment>
<reference evidence="1" key="1">
    <citation type="journal article" date="2021" name="Proc. Natl. Acad. Sci. U.S.A.">
        <title>Three genomes in the algal genus Volvox reveal the fate of a haploid sex-determining region after a transition to homothallism.</title>
        <authorList>
            <person name="Yamamoto K."/>
            <person name="Hamaji T."/>
            <person name="Kawai-Toyooka H."/>
            <person name="Matsuzaki R."/>
            <person name="Takahashi F."/>
            <person name="Nishimura Y."/>
            <person name="Kawachi M."/>
            <person name="Noguchi H."/>
            <person name="Minakuchi Y."/>
            <person name="Umen J.G."/>
            <person name="Toyoda A."/>
            <person name="Nozaki H."/>
        </authorList>
    </citation>
    <scope>NUCLEOTIDE SEQUENCE</scope>
    <source>
        <strain evidence="1">NIES-3785</strain>
    </source>
</reference>